<name>A0A432VSA7_9GAMM</name>
<dbReference type="AlphaFoldDB" id="A0A432VSA7"/>
<evidence type="ECO:0000313" key="2">
    <source>
        <dbReference type="EMBL" id="RUO19243.1"/>
    </source>
</evidence>
<dbReference type="EMBL" id="PIPI01000006">
    <property type="protein sequence ID" value="RUO19243.1"/>
    <property type="molecule type" value="Genomic_DNA"/>
</dbReference>
<reference evidence="2 3" key="1">
    <citation type="journal article" date="2011" name="Front. Microbiol.">
        <title>Genomic signatures of strain selection and enhancement in Bacillus atrophaeus var. globigii, a historical biowarfare simulant.</title>
        <authorList>
            <person name="Gibbons H.S."/>
            <person name="Broomall S.M."/>
            <person name="McNew L.A."/>
            <person name="Daligault H."/>
            <person name="Chapman C."/>
            <person name="Bruce D."/>
            <person name="Karavis M."/>
            <person name="Krepps M."/>
            <person name="McGregor P.A."/>
            <person name="Hong C."/>
            <person name="Park K.H."/>
            <person name="Akmal A."/>
            <person name="Feldman A."/>
            <person name="Lin J.S."/>
            <person name="Chang W.E."/>
            <person name="Higgs B.W."/>
            <person name="Demirev P."/>
            <person name="Lindquist J."/>
            <person name="Liem A."/>
            <person name="Fochler E."/>
            <person name="Read T.D."/>
            <person name="Tapia R."/>
            <person name="Johnson S."/>
            <person name="Bishop-Lilly K.A."/>
            <person name="Detter C."/>
            <person name="Han C."/>
            <person name="Sozhamannan S."/>
            <person name="Rosenzweig C.N."/>
            <person name="Skowronski E.W."/>
        </authorList>
    </citation>
    <scope>NUCLEOTIDE SEQUENCE [LARGE SCALE GENOMIC DNA]</scope>
    <source>
        <strain evidence="2 3">AK5</strain>
    </source>
</reference>
<evidence type="ECO:0000256" key="1">
    <source>
        <dbReference type="SAM" id="SignalP"/>
    </source>
</evidence>
<accession>A0A432VSA7</accession>
<proteinExistence type="predicted"/>
<feature type="signal peptide" evidence="1">
    <location>
        <begin position="1"/>
        <end position="23"/>
    </location>
</feature>
<gene>
    <name evidence="2" type="ORF">CWE06_09425</name>
</gene>
<keyword evidence="3" id="KW-1185">Reference proteome</keyword>
<evidence type="ECO:0000313" key="3">
    <source>
        <dbReference type="Proteomes" id="UP000288212"/>
    </source>
</evidence>
<organism evidence="2 3">
    <name type="scientific">Aliidiomarina haloalkalitolerans</name>
    <dbReference type="NCBI Taxonomy" id="859059"/>
    <lineage>
        <taxon>Bacteria</taxon>
        <taxon>Pseudomonadati</taxon>
        <taxon>Pseudomonadota</taxon>
        <taxon>Gammaproteobacteria</taxon>
        <taxon>Alteromonadales</taxon>
        <taxon>Idiomarinaceae</taxon>
        <taxon>Aliidiomarina</taxon>
    </lineage>
</organism>
<comment type="caution">
    <text evidence="2">The sequence shown here is derived from an EMBL/GenBank/DDBJ whole genome shotgun (WGS) entry which is preliminary data.</text>
</comment>
<dbReference type="OrthoDB" id="6241000at2"/>
<dbReference type="RefSeq" id="WP_126793455.1">
    <property type="nucleotide sequence ID" value="NZ_PIPI01000006.1"/>
</dbReference>
<keyword evidence="1" id="KW-0732">Signal</keyword>
<feature type="chain" id="PRO_5019081296" evidence="1">
    <location>
        <begin position="24"/>
        <end position="135"/>
    </location>
</feature>
<sequence>MKIQKFAAMAAALLLTASFNTQAEVLNESEIDLALIESANELNPLLPMMVDEDTRWDETVALNRAFLYIYTLIGYNAEDLDPDLFKQALEPNLKEAVCTSPDMAAFVENNINAIYAYRGKDGKQIATVTVHVNEC</sequence>
<dbReference type="Proteomes" id="UP000288212">
    <property type="component" value="Unassembled WGS sequence"/>
</dbReference>
<protein>
    <submittedName>
        <fullName evidence="2">Uncharacterized protein</fullName>
    </submittedName>
</protein>
<dbReference type="Gene3D" id="3.30.300.250">
    <property type="match status" value="1"/>
</dbReference>